<sequence>MLDAKALTSAMDTRAKHYQELREQMVDLKRHYKAWQISVTISLGKVRITLKVSTKSSPEM</sequence>
<protein>
    <submittedName>
        <fullName evidence="1">Uncharacterized protein</fullName>
    </submittedName>
</protein>
<name>A0A5S9MFQ6_BACIA</name>
<gene>
    <name evidence="1" type="ORF">BsIDN1_45920</name>
</gene>
<evidence type="ECO:0000313" key="1">
    <source>
        <dbReference type="EMBL" id="BBP90974.1"/>
    </source>
</evidence>
<dbReference type="EMBL" id="AP021906">
    <property type="protein sequence ID" value="BBP90974.1"/>
    <property type="molecule type" value="Genomic_DNA"/>
</dbReference>
<proteinExistence type="predicted"/>
<dbReference type="AlphaFoldDB" id="A0A5S9MFQ6"/>
<reference evidence="1 2" key="1">
    <citation type="submission" date="2019-12" db="EMBL/GenBank/DDBJ databases">
        <title>Full genome sequence of a Bacillus safensis strain isolated from commercially available natto in Indonesia.</title>
        <authorList>
            <person name="Yoshida M."/>
            <person name="Uomi M."/>
            <person name="Waturangi D."/>
            <person name="Ekaputri J.J."/>
            <person name="Setiamarga D.H.E."/>
        </authorList>
    </citation>
    <scope>NUCLEOTIDE SEQUENCE [LARGE SCALE GENOMIC DNA]</scope>
    <source>
        <strain evidence="1 2">IDN1</strain>
    </source>
</reference>
<accession>A0A5S9MFQ6</accession>
<evidence type="ECO:0000313" key="2">
    <source>
        <dbReference type="Proteomes" id="UP000464658"/>
    </source>
</evidence>
<dbReference type="Proteomes" id="UP000464658">
    <property type="component" value="Chromosome"/>
</dbReference>
<organism evidence="1 2">
    <name type="scientific">Bacillus safensis</name>
    <dbReference type="NCBI Taxonomy" id="561879"/>
    <lineage>
        <taxon>Bacteria</taxon>
        <taxon>Bacillati</taxon>
        <taxon>Bacillota</taxon>
        <taxon>Bacilli</taxon>
        <taxon>Bacillales</taxon>
        <taxon>Bacillaceae</taxon>
        <taxon>Bacillus</taxon>
    </lineage>
</organism>